<dbReference type="Pfam" id="PF22842">
    <property type="entry name" value="Pel9A-like_beta_helix"/>
    <property type="match status" value="1"/>
</dbReference>
<evidence type="ECO:0000313" key="4">
    <source>
        <dbReference type="EMBL" id="OAN48460.1"/>
    </source>
</evidence>
<protein>
    <recommendedName>
        <fullName evidence="6">DUF2341 domain-containing protein</fullName>
    </recommendedName>
</protein>
<proteinExistence type="predicted"/>
<dbReference type="InterPro" id="IPR002909">
    <property type="entry name" value="IPT_dom"/>
</dbReference>
<evidence type="ECO:0000259" key="2">
    <source>
        <dbReference type="Pfam" id="PF10102"/>
    </source>
</evidence>
<accession>A0A178MIJ4</accession>
<dbReference type="EMBL" id="LWQS01000031">
    <property type="protein sequence ID" value="OAN48460.1"/>
    <property type="molecule type" value="Genomic_DNA"/>
</dbReference>
<dbReference type="InterPro" id="IPR014756">
    <property type="entry name" value="Ig_E-set"/>
</dbReference>
<dbReference type="InterPro" id="IPR018765">
    <property type="entry name" value="DUF2341"/>
</dbReference>
<dbReference type="Proteomes" id="UP000078287">
    <property type="component" value="Unassembled WGS sequence"/>
</dbReference>
<dbReference type="PANTHER" id="PTHR36453">
    <property type="entry name" value="SECRETED PROTEIN-RELATED"/>
    <property type="match status" value="1"/>
</dbReference>
<dbReference type="CDD" id="cd00603">
    <property type="entry name" value="IPT_PCSR"/>
    <property type="match status" value="1"/>
</dbReference>
<evidence type="ECO:0000259" key="3">
    <source>
        <dbReference type="Pfam" id="PF22842"/>
    </source>
</evidence>
<dbReference type="Pfam" id="PF01833">
    <property type="entry name" value="TIG"/>
    <property type="match status" value="1"/>
</dbReference>
<dbReference type="PANTHER" id="PTHR36453:SF1">
    <property type="entry name" value="RIGHT HANDED BETA HELIX DOMAIN-CONTAINING PROTEIN"/>
    <property type="match status" value="1"/>
</dbReference>
<evidence type="ECO:0008006" key="6">
    <source>
        <dbReference type="Google" id="ProtNLM"/>
    </source>
</evidence>
<feature type="domain" description="DUF2341" evidence="2">
    <location>
        <begin position="827"/>
        <end position="898"/>
    </location>
</feature>
<dbReference type="InterPro" id="IPR012334">
    <property type="entry name" value="Pectin_lyas_fold"/>
</dbReference>
<reference evidence="4 5" key="1">
    <citation type="submission" date="2016-04" db="EMBL/GenBank/DDBJ databases">
        <title>Chloroflexus islandicus sp. nov., a thermophilic filamentous anoxygenic phototrophic bacterium from geyser Strokkur (Iceland).</title>
        <authorList>
            <person name="Gaisin V.A."/>
            <person name="Kalashnikov A.M."/>
            <person name="Sukhacheva M.V."/>
            <person name="Grouzdev D.S."/>
            <person name="Ivanov T.M."/>
            <person name="Kuznetsov B."/>
            <person name="Gorlenko V.M."/>
        </authorList>
    </citation>
    <scope>NUCLEOTIDE SEQUENCE [LARGE SCALE GENOMIC DNA]</scope>
    <source>
        <strain evidence="5">isl-2</strain>
    </source>
</reference>
<dbReference type="InterPro" id="IPR053868">
    <property type="entry name" value="Pel9A-like_beta_helix"/>
</dbReference>
<evidence type="ECO:0000259" key="1">
    <source>
        <dbReference type="Pfam" id="PF01833"/>
    </source>
</evidence>
<comment type="caution">
    <text evidence="4">The sequence shown here is derived from an EMBL/GenBank/DDBJ whole genome shotgun (WGS) entry which is preliminary data.</text>
</comment>
<dbReference type="InterPro" id="IPR011050">
    <property type="entry name" value="Pectin_lyase_fold/virulence"/>
</dbReference>
<dbReference type="Gene3D" id="2.60.40.10">
    <property type="entry name" value="Immunoglobulins"/>
    <property type="match status" value="1"/>
</dbReference>
<gene>
    <name evidence="4" type="ORF">A6A03_07700</name>
</gene>
<dbReference type="AlphaFoldDB" id="A0A178MIJ4"/>
<dbReference type="SUPFAM" id="SSF81296">
    <property type="entry name" value="E set domains"/>
    <property type="match status" value="1"/>
</dbReference>
<dbReference type="STRING" id="1707952.A6A03_07700"/>
<name>A0A178MIJ4_9CHLR</name>
<sequence>MKKTPRTGWLAIIGWLVMIVAAAYPLTPARGATGYYVSPTGNDANPGTFAQPFRTIQKCAEVATAGDTCYIRAGVYRETVRPANSGASGAPITFTPYNGERVVISGADLLTGPWTLHSGAIYRTTMPWNVSTRTLEAAADNQIWVDGVMLPEARWPNIPVARVTRLTTQDNAQADTATINGESAATYHDTDLSAFGDNFWAGGQITFGPGYNSIYTTCDVTTSTRTSVSFQCNPDPAANNNVVKWDDGMLRPSTKNYYYLWGKLAALDAPGEWFRASDGALYLWLPNNGNPSQHTIEAKRRLWAFDLTGRSHITLDGLQIFGATIRTDTQSHHLVLQNLEVRFPWHVQKVPTLFWTSGTPGIDLRGNDNVLRDSLLAYSAGRMVSVSGLRNLVSNNVIFDASYAAGDVAVSGQAWRQQNPGGADSNNFRQNTVFNTGRIAVQADPGLNITYNDLYNSHLQIADLGTIYTWGTDGKNAQIAYNWVHDNWAELDVSLNYFGGHGIYLDDDSYNYLIYRNIVWNTTSPGIFTFGINGTVVRELAGAPGNRFIYNNTVDGEIKSAAKSNYNGQPQVLTGTVYVNNIGTILSLDHPQLTTRNNFEGDAVYINRSQRNYALRASSPAVDAGENLGSPVMDAPMQPVNAPDLGAIEYGRTPWVAGALIRPQDLAALRVECLPQADGNTRCTVSNLPIGRKLPLDFAIRIGDGAPVACANRPNYTTHTATGECIVSTAGQTGTQPVAIRLGSGEWRTVTTVDLRPLDLTQINPWWSFTGGGAQVALRGWRFATGETGYARPITITNTTTAPLYNYPVQVTLDTAALIAAGKLRPDCGDLRFADAFGSLDYWLESGCNTATTRVWVKVPHLPVGTSAITVTYGNALRTSASSGADTFLFFDDFQDGVISPFWNIPSGSFYTIAETGGQLRLTGQTTTANQYNIAGFSLHTWKLTLPQDIAIDTELSIVAGPDGFKAGLGTMLNLQGSASGGKNIAFWQSGWQIVGKSTVTSGVFNRRTFSIGLTGATTRTLRWREEGNLNTVLATTTTLTPTLGFFSYGPDTVASFDVRFDNVRIRPFAFPEPQATAGPEQVIGVRVLIGDTPCRDIVPVDETLLYCTAPPHAPGWVDVTVINPDGERDTLVESFWYGDQPPPGVHLLYVPAVQR</sequence>
<dbReference type="InterPro" id="IPR013783">
    <property type="entry name" value="Ig-like_fold"/>
</dbReference>
<dbReference type="Pfam" id="PF10102">
    <property type="entry name" value="DUF2341"/>
    <property type="match status" value="1"/>
</dbReference>
<evidence type="ECO:0000313" key="5">
    <source>
        <dbReference type="Proteomes" id="UP000078287"/>
    </source>
</evidence>
<feature type="domain" description="Pel9A-like right handed beta-helix region" evidence="3">
    <location>
        <begin position="32"/>
        <end position="84"/>
    </location>
</feature>
<feature type="domain" description="IPT/TIG" evidence="1">
    <location>
        <begin position="1085"/>
        <end position="1126"/>
    </location>
</feature>
<organism evidence="4 5">
    <name type="scientific">Chloroflexus islandicus</name>
    <dbReference type="NCBI Taxonomy" id="1707952"/>
    <lineage>
        <taxon>Bacteria</taxon>
        <taxon>Bacillati</taxon>
        <taxon>Chloroflexota</taxon>
        <taxon>Chloroflexia</taxon>
        <taxon>Chloroflexales</taxon>
        <taxon>Chloroflexineae</taxon>
        <taxon>Chloroflexaceae</taxon>
        <taxon>Chloroflexus</taxon>
    </lineage>
</organism>
<keyword evidence="5" id="KW-1185">Reference proteome</keyword>
<dbReference type="Gene3D" id="2.160.20.10">
    <property type="entry name" value="Single-stranded right-handed beta-helix, Pectin lyase-like"/>
    <property type="match status" value="2"/>
</dbReference>
<dbReference type="RefSeq" id="WP_066782884.1">
    <property type="nucleotide sequence ID" value="NZ_LWQS01000031.1"/>
</dbReference>
<dbReference type="SUPFAM" id="SSF51126">
    <property type="entry name" value="Pectin lyase-like"/>
    <property type="match status" value="1"/>
</dbReference>